<sequence>MRRIAVPCHMALPVSKVAGDRRADWHRGATHMGRQASIGNPPIAVELRRSARSRRMSLRVSRLDGRVTLTLPQRVPEAEGLAFLAEREGWLRGHLGQIGGITRVGIGAVIPVEGRPCRIEAGAGRRVEIGPDRVRVPGPEERAGARLAGHLKALARDRLAAACDAHAAALGRPYGRITLRDTRSRWGSCSSKGDLMFTWRLILAPPEVLDYVAAHEVAHLAHMDHSAAFWAATGRLCPAYRRHRAWLKDEGDALLRLDFG</sequence>
<dbReference type="PANTHER" id="PTHR30399">
    <property type="entry name" value="UNCHARACTERIZED PROTEIN YGJP"/>
    <property type="match status" value="1"/>
</dbReference>
<gene>
    <name evidence="2" type="ORF">SAMN05444417_1115</name>
</gene>
<dbReference type="Gene3D" id="3.30.2010.10">
    <property type="entry name" value="Metalloproteases ('zincins'), catalytic domain"/>
    <property type="match status" value="1"/>
</dbReference>
<dbReference type="AlphaFoldDB" id="A0A1M6CBW6"/>
<dbReference type="Pfam" id="PF01863">
    <property type="entry name" value="YgjP-like"/>
    <property type="match status" value="1"/>
</dbReference>
<evidence type="ECO:0000313" key="2">
    <source>
        <dbReference type="EMBL" id="SHI58499.1"/>
    </source>
</evidence>
<name>A0A1M6CBW6_9RHOB</name>
<organism evidence="2 3">
    <name type="scientific">Wenxinia saemankumensis</name>
    <dbReference type="NCBI Taxonomy" id="1447782"/>
    <lineage>
        <taxon>Bacteria</taxon>
        <taxon>Pseudomonadati</taxon>
        <taxon>Pseudomonadota</taxon>
        <taxon>Alphaproteobacteria</taxon>
        <taxon>Rhodobacterales</taxon>
        <taxon>Roseobacteraceae</taxon>
        <taxon>Wenxinia</taxon>
    </lineage>
</organism>
<keyword evidence="3" id="KW-1185">Reference proteome</keyword>
<dbReference type="EMBL" id="FQYO01000002">
    <property type="protein sequence ID" value="SHI58499.1"/>
    <property type="molecule type" value="Genomic_DNA"/>
</dbReference>
<dbReference type="STRING" id="1447782.SAMN05444417_1115"/>
<reference evidence="2 3" key="1">
    <citation type="submission" date="2016-11" db="EMBL/GenBank/DDBJ databases">
        <authorList>
            <person name="Jaros S."/>
            <person name="Januszkiewicz K."/>
            <person name="Wedrychowicz H."/>
        </authorList>
    </citation>
    <scope>NUCLEOTIDE SEQUENCE [LARGE SCALE GENOMIC DNA]</scope>
    <source>
        <strain evidence="2 3">DSM 100565</strain>
    </source>
</reference>
<feature type="domain" description="YgjP-like metallopeptidase" evidence="1">
    <location>
        <begin position="54"/>
        <end position="249"/>
    </location>
</feature>
<protein>
    <recommendedName>
        <fullName evidence="1">YgjP-like metallopeptidase domain-containing protein</fullName>
    </recommendedName>
</protein>
<dbReference type="InterPro" id="IPR053136">
    <property type="entry name" value="UTP_pyrophosphatase-like"/>
</dbReference>
<dbReference type="CDD" id="cd07344">
    <property type="entry name" value="M48_yhfN_like"/>
    <property type="match status" value="1"/>
</dbReference>
<dbReference type="Proteomes" id="UP000184292">
    <property type="component" value="Unassembled WGS sequence"/>
</dbReference>
<evidence type="ECO:0000313" key="3">
    <source>
        <dbReference type="Proteomes" id="UP000184292"/>
    </source>
</evidence>
<accession>A0A1M6CBW6</accession>
<dbReference type="PANTHER" id="PTHR30399:SF1">
    <property type="entry name" value="UTP PYROPHOSPHATASE"/>
    <property type="match status" value="1"/>
</dbReference>
<evidence type="ECO:0000259" key="1">
    <source>
        <dbReference type="Pfam" id="PF01863"/>
    </source>
</evidence>
<dbReference type="InterPro" id="IPR002725">
    <property type="entry name" value="YgjP-like_metallopeptidase"/>
</dbReference>
<proteinExistence type="predicted"/>